<evidence type="ECO:0000313" key="2">
    <source>
        <dbReference type="Proteomes" id="UP001157502"/>
    </source>
</evidence>
<name>A0ACC2F6V9_DALPE</name>
<gene>
    <name evidence="1" type="ORF">DPEC_G00334580</name>
</gene>
<reference evidence="1" key="1">
    <citation type="submission" date="2021-05" db="EMBL/GenBank/DDBJ databases">
        <authorList>
            <person name="Pan Q."/>
            <person name="Jouanno E."/>
            <person name="Zahm M."/>
            <person name="Klopp C."/>
            <person name="Cabau C."/>
            <person name="Louis A."/>
            <person name="Berthelot C."/>
            <person name="Parey E."/>
            <person name="Roest Crollius H."/>
            <person name="Montfort J."/>
            <person name="Robinson-Rechavi M."/>
            <person name="Bouchez O."/>
            <person name="Lampietro C."/>
            <person name="Lopez Roques C."/>
            <person name="Donnadieu C."/>
            <person name="Postlethwait J."/>
            <person name="Bobe J."/>
            <person name="Dillon D."/>
            <person name="Chandos A."/>
            <person name="von Hippel F."/>
            <person name="Guiguen Y."/>
        </authorList>
    </citation>
    <scope>NUCLEOTIDE SEQUENCE</scope>
    <source>
        <strain evidence="1">YG-Jan2019</strain>
    </source>
</reference>
<evidence type="ECO:0000313" key="1">
    <source>
        <dbReference type="EMBL" id="KAJ7987035.1"/>
    </source>
</evidence>
<accession>A0ACC2F6V9</accession>
<dbReference type="Proteomes" id="UP001157502">
    <property type="component" value="Chromosome 33"/>
</dbReference>
<organism evidence="1 2">
    <name type="scientific">Dallia pectoralis</name>
    <name type="common">Alaska blackfish</name>
    <dbReference type="NCBI Taxonomy" id="75939"/>
    <lineage>
        <taxon>Eukaryota</taxon>
        <taxon>Metazoa</taxon>
        <taxon>Chordata</taxon>
        <taxon>Craniata</taxon>
        <taxon>Vertebrata</taxon>
        <taxon>Euteleostomi</taxon>
        <taxon>Actinopterygii</taxon>
        <taxon>Neopterygii</taxon>
        <taxon>Teleostei</taxon>
        <taxon>Protacanthopterygii</taxon>
        <taxon>Esociformes</taxon>
        <taxon>Umbridae</taxon>
        <taxon>Dallia</taxon>
    </lineage>
</organism>
<comment type="caution">
    <text evidence="1">The sequence shown here is derived from an EMBL/GenBank/DDBJ whole genome shotgun (WGS) entry which is preliminary data.</text>
</comment>
<keyword evidence="2" id="KW-1185">Reference proteome</keyword>
<protein>
    <submittedName>
        <fullName evidence="1">Uncharacterized protein</fullName>
    </submittedName>
</protein>
<proteinExistence type="predicted"/>
<sequence length="1749" mass="197011">MDHGVTSCDLWHSTPVKTGTNILGAPIEEPSPVSTPSQRDGQWMVRQSPGNGLSSTGSHYTRTPSFSLPLLQDRQSLGEMENAIILRQRHELQLLIADLKDRDQELNTMAAAHHKQVTAWEQDRQRVLTLEQRCARLEDELKKRNDVIRAVTKRVHVVEAREKEGQREHTFTLQQMLELGQKHQNAIQHCHDLEEKIHSLNPTVTSLSAQLGSLQVREEELRAILRLKDTDVTEATNHILDLSGHVQEMEGSLKESRLREAKALKELEERKRQYKDLRHDNTRLQEELEQLVAEGSAQREDVIRLKQEGQLLRRELAMSDEGQSWKDELLGLARSKQERTESELRCLRQVCEHQQNDLQLLKLNLESTREALTQAEGQVLPSSQGELTCVHLGSPSPSQSRRSSGHKDSGSPAIGHQQCVVSGNLGDVLTVLEDEDQFSSTNHLQRLLAESRQMVASLERTTLKPLNPSHSSASNVSCENPDNQNPFNPSKPCQYLNETTPPARTTRSSQTRYWGCDTPPRNTQAFQRNQEGQWGVHQPGDPSGKMSSTKPKNKSENKTEKQLAAEKEQFGKQQLHNISKSLTSSETPLKEKYARTRLYVLFGLSGWSFISLAECNHILDHGADIILGTHHEGGATTFWSYIINLPLSSDAIISWKFCYMLHKVLRDGHPNAVRDSHRYCRNVKDMGVLWGNLHDRYGHIVALSAKFLCLKIEFHVKHKVIPGNLEATDETLEREAGSDVNRIFDMTQELLDYLEAALKLSETVWRQLDANSGKSTTPAGQCRLGPLIPVILDCSWLYHYSVKLLFKLHSRVPADSLLGHRERFRDLFNTLTKFFDRARETEFFKKVIQIPELPDSPPNFLRASALAEYVQPMVVMPNQESYEDVEAEPHLNGSLAAQQPQPPYSNLFSQLGPPDAQTRSSSPGLTEADSLRMELEVIKPELQLLKTEAKRCVTQLKSQVNRLEAELEEQRTHKQMALVDNEHLRMELRQATEAIPGVQAGYQEADSRAQAAELRFCQLKERHAELVTSHAELQKKNAEIVRVFSNTKQNQEDLSMVKQQMANEMDQLRRENRLKLEQQKQEIDRLNRELLEQTAAFGSVHGTLDNKEREVSQMNSALQGLQREKEDLLRCLREKEGEMSSLQQQAQLQRSSVEQERDRSAEEIARLNQQLQQQLAINAEQRAEIDRLKRELELSRAEVSRVNSALQNKEMSGSQMNSALVGLQAERDGLFRSVRDKDAELSSLRQQAQLRQSSLEQDRDRTAGEMASLRLQLQQQASREGELTRKLQEEQFCLLQCAVVEAEGIILDAVSKLDDPIHIRCTCSPDYLVNRAEITLGSLDKMKQSHVVYLGNMDDASGLLRAVTQFSHLAADTIVNGAATAHTAPTDQADRLTDSCREASTHCLQFLHELKSRATLHRADPTPIQYVMQRILTMGKDLCPKGQDVLKEELGDMVDIEMTATSTAIEEAVLRMDEILNQARKDTSGVKLEVNQSILGSCSDLMKAIHMLVTASTDLQKDIVESGRGAATVKEFYAKNSRWTEGLISASKAVGWGATQMLDSADKVVTSGGKYEELIVCSHEIAASTAQLVAASKVKADRNNKKLLTLQHASRHVNDMAAVVVTSTKHGQRQITERDPMDFSGISLIKVKTQEMESQVKVLELENHLDQERVRLGELRKKHYQLAGTPDGDGEGRHDDDEDSFPPPPPPTLLSPSSLLPDAPTTSKKPSIFQKTGHLFSKLRKRETSTGES</sequence>
<dbReference type="EMBL" id="CM055760">
    <property type="protein sequence ID" value="KAJ7987035.1"/>
    <property type="molecule type" value="Genomic_DNA"/>
</dbReference>